<dbReference type="Proteomes" id="UP000828048">
    <property type="component" value="Chromosome 9"/>
</dbReference>
<dbReference type="EMBL" id="CM037159">
    <property type="protein sequence ID" value="KAH7866484.1"/>
    <property type="molecule type" value="Genomic_DNA"/>
</dbReference>
<name>A0ACB7ZLY2_9ERIC</name>
<accession>A0ACB7ZLY2</accession>
<proteinExistence type="predicted"/>
<keyword evidence="2" id="KW-1185">Reference proteome</keyword>
<organism evidence="1 2">
    <name type="scientific">Vaccinium darrowii</name>
    <dbReference type="NCBI Taxonomy" id="229202"/>
    <lineage>
        <taxon>Eukaryota</taxon>
        <taxon>Viridiplantae</taxon>
        <taxon>Streptophyta</taxon>
        <taxon>Embryophyta</taxon>
        <taxon>Tracheophyta</taxon>
        <taxon>Spermatophyta</taxon>
        <taxon>Magnoliopsida</taxon>
        <taxon>eudicotyledons</taxon>
        <taxon>Gunneridae</taxon>
        <taxon>Pentapetalae</taxon>
        <taxon>asterids</taxon>
        <taxon>Ericales</taxon>
        <taxon>Ericaceae</taxon>
        <taxon>Vaccinioideae</taxon>
        <taxon>Vaccinieae</taxon>
        <taxon>Vaccinium</taxon>
    </lineage>
</organism>
<comment type="caution">
    <text evidence="1">The sequence shown here is derived from an EMBL/GenBank/DDBJ whole genome shotgun (WGS) entry which is preliminary data.</text>
</comment>
<reference evidence="1 2" key="1">
    <citation type="journal article" date="2021" name="Hortic Res">
        <title>High-quality reference genome and annotation aids understanding of berry development for evergreen blueberry (Vaccinium darrowii).</title>
        <authorList>
            <person name="Yu J."/>
            <person name="Hulse-Kemp A.M."/>
            <person name="Babiker E."/>
            <person name="Staton M."/>
        </authorList>
    </citation>
    <scope>NUCLEOTIDE SEQUENCE [LARGE SCALE GENOMIC DNA]</scope>
    <source>
        <strain evidence="2">cv. NJ 8807/NJ 8810</strain>
        <tissue evidence="1">Young leaf</tissue>
    </source>
</reference>
<protein>
    <submittedName>
        <fullName evidence="1">Uncharacterized protein</fullName>
    </submittedName>
</protein>
<evidence type="ECO:0000313" key="1">
    <source>
        <dbReference type="EMBL" id="KAH7866484.1"/>
    </source>
</evidence>
<gene>
    <name evidence="1" type="ORF">Vadar_021012</name>
</gene>
<sequence length="146" mass="16917">MPSSSSTSSTFQMEYPICHCGKPSPMRKSNTKENPGRRILGCGNYEKGKKKCEYFYWVDPDPKVKQIEDKLEVLESEKHALHLKCQEMEIFVQNLAKENKKLKKKLMVVEGQVVSYKWKSFILLCACIVLWFTRKTVVVGYGNYLP</sequence>
<evidence type="ECO:0000313" key="2">
    <source>
        <dbReference type="Proteomes" id="UP000828048"/>
    </source>
</evidence>